<sequence>MLPAMTASTALQNDQNIPSLLSAMAASPSSSNEHKIPSYCCPLFLLLRSSLLLSSSSDRHLFASAAFLHCLALLPCFLLRPLPNNQTTFRSSSSSLRSSTLL</sequence>
<accession>A0A1S4D4D3</accession>
<dbReference type="KEGG" id="nta:107825800"/>
<gene>
    <name evidence="1" type="primary">LOC107825800</name>
</gene>
<dbReference type="PaxDb" id="4097-A0A1S4D4D3"/>
<dbReference type="RefSeq" id="XP_016508198.1">
    <property type="nucleotide sequence ID" value="XM_016652712.1"/>
</dbReference>
<organism evidence="1">
    <name type="scientific">Nicotiana tabacum</name>
    <name type="common">Common tobacco</name>
    <dbReference type="NCBI Taxonomy" id="4097"/>
    <lineage>
        <taxon>Eukaryota</taxon>
        <taxon>Viridiplantae</taxon>
        <taxon>Streptophyta</taxon>
        <taxon>Embryophyta</taxon>
        <taxon>Tracheophyta</taxon>
        <taxon>Spermatophyta</taxon>
        <taxon>Magnoliopsida</taxon>
        <taxon>eudicotyledons</taxon>
        <taxon>Gunneridae</taxon>
        <taxon>Pentapetalae</taxon>
        <taxon>asterids</taxon>
        <taxon>lamiids</taxon>
        <taxon>Solanales</taxon>
        <taxon>Solanaceae</taxon>
        <taxon>Nicotianoideae</taxon>
        <taxon>Nicotianeae</taxon>
        <taxon>Nicotiana</taxon>
    </lineage>
</organism>
<reference evidence="1" key="1">
    <citation type="submission" date="2025-08" db="UniProtKB">
        <authorList>
            <consortium name="RefSeq"/>
        </authorList>
    </citation>
    <scope>IDENTIFICATION</scope>
</reference>
<name>A0A1S4D4D3_TOBAC</name>
<evidence type="ECO:0000313" key="1">
    <source>
        <dbReference type="RefSeq" id="XP_016508198.1"/>
    </source>
</evidence>
<proteinExistence type="predicted"/>
<protein>
    <submittedName>
        <fullName evidence="1">Uncharacterized protein</fullName>
    </submittedName>
</protein>
<dbReference type="AlphaFoldDB" id="A0A1S4D4D3"/>